<comment type="caution">
    <text evidence="1">The sequence shown here is derived from an EMBL/GenBank/DDBJ whole genome shotgun (WGS) entry which is preliminary data.</text>
</comment>
<name>A0A8T0NPG2_PANVG</name>
<dbReference type="EMBL" id="CM029053">
    <property type="protein sequence ID" value="KAG2550455.1"/>
    <property type="molecule type" value="Genomic_DNA"/>
</dbReference>
<proteinExistence type="predicted"/>
<evidence type="ECO:0000313" key="1">
    <source>
        <dbReference type="EMBL" id="KAG2550455.1"/>
    </source>
</evidence>
<gene>
    <name evidence="1" type="ORF">PVAP13_9KG340864</name>
</gene>
<organism evidence="1 2">
    <name type="scientific">Panicum virgatum</name>
    <name type="common">Blackwell switchgrass</name>
    <dbReference type="NCBI Taxonomy" id="38727"/>
    <lineage>
        <taxon>Eukaryota</taxon>
        <taxon>Viridiplantae</taxon>
        <taxon>Streptophyta</taxon>
        <taxon>Embryophyta</taxon>
        <taxon>Tracheophyta</taxon>
        <taxon>Spermatophyta</taxon>
        <taxon>Magnoliopsida</taxon>
        <taxon>Liliopsida</taxon>
        <taxon>Poales</taxon>
        <taxon>Poaceae</taxon>
        <taxon>PACMAD clade</taxon>
        <taxon>Panicoideae</taxon>
        <taxon>Panicodae</taxon>
        <taxon>Paniceae</taxon>
        <taxon>Panicinae</taxon>
        <taxon>Panicum</taxon>
        <taxon>Panicum sect. Hiantes</taxon>
    </lineage>
</organism>
<dbReference type="AlphaFoldDB" id="A0A8T0NPG2"/>
<accession>A0A8T0NPG2</accession>
<reference evidence="1" key="1">
    <citation type="submission" date="2020-05" db="EMBL/GenBank/DDBJ databases">
        <title>WGS assembly of Panicum virgatum.</title>
        <authorList>
            <person name="Lovell J.T."/>
            <person name="Jenkins J."/>
            <person name="Shu S."/>
            <person name="Juenger T.E."/>
            <person name="Schmutz J."/>
        </authorList>
    </citation>
    <scope>NUCLEOTIDE SEQUENCE</scope>
    <source>
        <strain evidence="1">AP13</strain>
    </source>
</reference>
<keyword evidence="2" id="KW-1185">Reference proteome</keyword>
<dbReference type="Proteomes" id="UP000823388">
    <property type="component" value="Chromosome 9K"/>
</dbReference>
<evidence type="ECO:0000313" key="2">
    <source>
        <dbReference type="Proteomes" id="UP000823388"/>
    </source>
</evidence>
<protein>
    <submittedName>
        <fullName evidence="1">Uncharacterized protein</fullName>
    </submittedName>
</protein>
<sequence length="277" mass="30963">MLMEMSESSLSKLDTMRITFLTLQDSPDVLAGVANRKIIDGLGGLFEVELLQIFKNPVSWKSNSLLPCDIYTSSDDDLLLYKSYLQKFYEANKHSVASAADAVMKCLEKENSLRELWMSSKVKVIACDASLSDEILECMSQLVGNKERLSLCPFIADAAACIEGEAELMINWLTWRDPPSKEFVLSRSIRRCALELAKIEGLEWSSDTAAFLLGIKKEARWLCENMMCDGFDSGFSTMIRGCAFELLSWKQDEYTSDGDVDVAVDMDIPILADHKAG</sequence>
<dbReference type="OrthoDB" id="10660867at2759"/>